<reference evidence="1 2" key="1">
    <citation type="journal article" date="2017" name="Sci. Rep.">
        <title>Characterization and diversity of phages infecting Aeromonas salmonicida subsp. salmonicida.</title>
        <authorList>
            <person name="Vincent A.T."/>
            <person name="Paquet V.E."/>
            <person name="Bernatchez A."/>
            <person name="Tremblay D.M."/>
            <person name="Moineau S."/>
            <person name="Charette S.J."/>
        </authorList>
    </citation>
    <scope>NUCLEOTIDE SEQUENCE [LARGE SCALE GENOMIC DNA]</scope>
</reference>
<evidence type="ECO:0000313" key="1">
    <source>
        <dbReference type="EMBL" id="APU01448.1"/>
    </source>
</evidence>
<name>A0A219YBS8_9CAUD</name>
<accession>A0A219YBS8</accession>
<evidence type="ECO:0000313" key="2">
    <source>
        <dbReference type="Proteomes" id="UP000225215"/>
    </source>
</evidence>
<organism evidence="1 2">
    <name type="scientific">Aeromonas phage 65.2</name>
    <dbReference type="NCBI Taxonomy" id="1932896"/>
    <lineage>
        <taxon>Viruses</taxon>
        <taxon>Duplodnaviria</taxon>
        <taxon>Heunggongvirae</taxon>
        <taxon>Uroviricota</taxon>
        <taxon>Caudoviricetes</taxon>
        <taxon>Pantevenvirales</taxon>
        <taxon>Straboviridae</taxon>
        <taxon>Emmerichvirinae</taxon>
        <taxon>Ishigurovirus</taxon>
        <taxon>Ishigurovirus osborne</taxon>
    </lineage>
</organism>
<dbReference type="Proteomes" id="UP000225215">
    <property type="component" value="Segment"/>
</dbReference>
<dbReference type="EMBL" id="KY290955">
    <property type="protein sequence ID" value="APU01448.1"/>
    <property type="molecule type" value="Genomic_DNA"/>
</dbReference>
<sequence>MKGYISYMGKVVDVELDSDGNIDFESLGIPVVGIVPTKFNQNTFVDTYGNVIHFNVYR</sequence>
<proteinExistence type="predicted"/>
<protein>
    <submittedName>
        <fullName evidence="1">Uncharacterized protein</fullName>
    </submittedName>
</protein>